<proteinExistence type="predicted"/>
<evidence type="ECO:0000313" key="3">
    <source>
        <dbReference type="Proteomes" id="UP000671995"/>
    </source>
</evidence>
<protein>
    <submittedName>
        <fullName evidence="2">Type II toxin-antitoxin system HicB family antitoxin</fullName>
    </submittedName>
</protein>
<evidence type="ECO:0000259" key="1">
    <source>
        <dbReference type="Pfam" id="PF15919"/>
    </source>
</evidence>
<accession>A0A975EZR6</accession>
<sequence length="125" mass="13844">MKVIYPAIFHGEDGGFWVEFPDLPGCTTQGDSQAETYINAVEAMELFLQDDYTVDTLPAASAANKIKPGKDSFVVFVCGEYKENEKAVKKTLTIPFWLNVQAEKAGVNFSQTLQEALCKKLNVVM</sequence>
<evidence type="ECO:0000313" key="2">
    <source>
        <dbReference type="EMBL" id="QTQ11921.1"/>
    </source>
</evidence>
<dbReference type="Pfam" id="PF15919">
    <property type="entry name" value="HicB_lk_antitox"/>
    <property type="match status" value="1"/>
</dbReference>
<dbReference type="EMBL" id="CP054257">
    <property type="protein sequence ID" value="QTQ11921.1"/>
    <property type="molecule type" value="Genomic_DNA"/>
</dbReference>
<reference evidence="2" key="2">
    <citation type="journal article" date="2021" name="Microbiol. Resour. Announc.">
        <title>Complete Genome Sequences of Three Human Oral Treponema parvum Isolates.</title>
        <authorList>
            <person name="Zeng H."/>
            <person name="Watt R.M."/>
        </authorList>
    </citation>
    <scope>NUCLEOTIDE SEQUENCE</scope>
    <source>
        <strain evidence="2">ATCC 700773</strain>
    </source>
</reference>
<organism evidence="2 3">
    <name type="scientific">Treponema parvum</name>
    <dbReference type="NCBI Taxonomy" id="138851"/>
    <lineage>
        <taxon>Bacteria</taxon>
        <taxon>Pseudomonadati</taxon>
        <taxon>Spirochaetota</taxon>
        <taxon>Spirochaetia</taxon>
        <taxon>Spirochaetales</taxon>
        <taxon>Treponemataceae</taxon>
        <taxon>Treponema</taxon>
    </lineage>
</organism>
<dbReference type="SUPFAM" id="SSF143100">
    <property type="entry name" value="TTHA1013/TTHA0281-like"/>
    <property type="match status" value="1"/>
</dbReference>
<dbReference type="InterPro" id="IPR031807">
    <property type="entry name" value="HicB-like"/>
</dbReference>
<dbReference type="Gene3D" id="3.30.160.250">
    <property type="match status" value="1"/>
</dbReference>
<reference evidence="2" key="1">
    <citation type="submission" date="2020-05" db="EMBL/GenBank/DDBJ databases">
        <authorList>
            <person name="Zeng H."/>
            <person name="Chan Y.K."/>
            <person name="Watt R.M."/>
        </authorList>
    </citation>
    <scope>NUCLEOTIDE SEQUENCE</scope>
    <source>
        <strain evidence="2">ATCC 700773</strain>
    </source>
</reference>
<dbReference type="InterPro" id="IPR035069">
    <property type="entry name" value="TTHA1013/TTHA0281-like"/>
</dbReference>
<feature type="domain" description="HicB-like antitoxin of toxin-antitoxin system" evidence="1">
    <location>
        <begin position="5"/>
        <end position="61"/>
    </location>
</feature>
<dbReference type="AlphaFoldDB" id="A0A975EZR6"/>
<gene>
    <name evidence="2" type="ORF">HRI96_06750</name>
</gene>
<dbReference type="Proteomes" id="UP000671995">
    <property type="component" value="Chromosome"/>
</dbReference>
<dbReference type="RefSeq" id="WP_210116635.1">
    <property type="nucleotide sequence ID" value="NZ_CP054257.1"/>
</dbReference>
<name>A0A975EZR6_9SPIR</name>